<proteinExistence type="predicted"/>
<evidence type="ECO:0000313" key="3">
    <source>
        <dbReference type="EMBL" id="PSC68473.1"/>
    </source>
</evidence>
<dbReference type="Gene3D" id="3.40.50.2300">
    <property type="match status" value="1"/>
</dbReference>
<dbReference type="AlphaFoldDB" id="A0A2P6V2Z1"/>
<dbReference type="Proteomes" id="UP000239649">
    <property type="component" value="Unassembled WGS sequence"/>
</dbReference>
<reference evidence="2" key="2">
    <citation type="submission" date="2018-02" db="EMBL/GenBank/DDBJ databases">
        <authorList>
            <person name="Cohen D.B."/>
            <person name="Kent A.D."/>
        </authorList>
    </citation>
    <scope>NUCLEOTIDE SEQUENCE</scope>
    <source>
        <strain evidence="2">SAG 241.80</strain>
    </source>
</reference>
<keyword evidence="4" id="KW-1185">Reference proteome</keyword>
<evidence type="ECO:0000313" key="2">
    <source>
        <dbReference type="EMBL" id="PSC68458.1"/>
    </source>
</evidence>
<organism evidence="2 4">
    <name type="scientific">Micractinium conductrix</name>
    <dbReference type="NCBI Taxonomy" id="554055"/>
    <lineage>
        <taxon>Eukaryota</taxon>
        <taxon>Viridiplantae</taxon>
        <taxon>Chlorophyta</taxon>
        <taxon>core chlorophytes</taxon>
        <taxon>Trebouxiophyceae</taxon>
        <taxon>Chlorellales</taxon>
        <taxon>Chlorellaceae</taxon>
        <taxon>Chlorella clade</taxon>
        <taxon>Micractinium</taxon>
    </lineage>
</organism>
<dbReference type="EMBL" id="LHPF02000037">
    <property type="protein sequence ID" value="PSC68458.1"/>
    <property type="molecule type" value="Genomic_DNA"/>
</dbReference>
<dbReference type="OrthoDB" id="507543at2759"/>
<feature type="compositionally biased region" description="Polar residues" evidence="1">
    <location>
        <begin position="275"/>
        <end position="292"/>
    </location>
</feature>
<feature type="region of interest" description="Disordered" evidence="1">
    <location>
        <begin position="269"/>
        <end position="295"/>
    </location>
</feature>
<dbReference type="STRING" id="554055.A0A2P6V2Z1"/>
<reference evidence="2 4" key="1">
    <citation type="journal article" date="2018" name="Plant J.">
        <title>Genome sequences of Chlorella sorokiniana UTEX 1602 and Micractinium conductrix SAG 241.80: implications to maltose excretion by a green alga.</title>
        <authorList>
            <person name="Arriola M.B."/>
            <person name="Velmurugan N."/>
            <person name="Zhang Y."/>
            <person name="Plunkett M.H."/>
            <person name="Hondzo H."/>
            <person name="Barney B.M."/>
        </authorList>
    </citation>
    <scope>NUCLEOTIDE SEQUENCE [LARGE SCALE GENOMIC DNA]</scope>
    <source>
        <strain evidence="2 4">SAG 241.80</strain>
    </source>
</reference>
<gene>
    <name evidence="3" type="ORF">C2E20_7943</name>
    <name evidence="2" type="ORF">C2E20_7949</name>
</gene>
<name>A0A2P6V2Z1_9CHLO</name>
<dbReference type="EMBL" id="LHPF02000037">
    <property type="protein sequence ID" value="PSC68473.1"/>
    <property type="molecule type" value="Genomic_DNA"/>
</dbReference>
<accession>A0A2P6V2Z1</accession>
<evidence type="ECO:0000256" key="1">
    <source>
        <dbReference type="SAM" id="MobiDB-lite"/>
    </source>
</evidence>
<sequence>MAAVTLPAAASQQARASRSYSRCAVSYGATPPRLQQRRRRRRAAAVVWAAAELPTVDWTRRSVQQILFVDRTDTVRARFAVGLLERISGWVGCSRVVQSWPCGVDAEAGSSIGWSTQASLFSLAASWQLRPHLFTSPRQRFEEDDIDRFELIVCLDSSIQAEVLKQLSAVRPAEPIAYTRHIACLHDFLMYVSDEDLLASGRSASLDRQLRGLVRLALPSLRPSAARVAAAAAAAAGGAPAAGGMPAQPPASAVVPDYMLTKGIQRPALQGSGSGNSASGDESAGVGSSSSGDRWERSEQWERMVLLLTLCVAGLVRYLLDCRPDDSPDDQL</sequence>
<evidence type="ECO:0000313" key="4">
    <source>
        <dbReference type="Proteomes" id="UP000239649"/>
    </source>
</evidence>
<protein>
    <submittedName>
        <fullName evidence="2">RNA polymerase sigma24 factor</fullName>
    </submittedName>
</protein>
<comment type="caution">
    <text evidence="2">The sequence shown here is derived from an EMBL/GenBank/DDBJ whole genome shotgun (WGS) entry which is preliminary data.</text>
</comment>